<feature type="region of interest" description="Disordered" evidence="1">
    <location>
        <begin position="1"/>
        <end position="50"/>
    </location>
</feature>
<dbReference type="CDD" id="cd20495">
    <property type="entry name" value="C58_PaToxP-like"/>
    <property type="match status" value="1"/>
</dbReference>
<dbReference type="EMBL" id="WNNK01000005">
    <property type="protein sequence ID" value="MUF04188.1"/>
    <property type="molecule type" value="Genomic_DNA"/>
</dbReference>
<evidence type="ECO:0000313" key="4">
    <source>
        <dbReference type="Proteomes" id="UP000438196"/>
    </source>
</evidence>
<dbReference type="OrthoDB" id="6637778at2"/>
<feature type="domain" description="DUF8038" evidence="2">
    <location>
        <begin position="1420"/>
        <end position="1580"/>
    </location>
</feature>
<organism evidence="3 4">
    <name type="scientific">Pseudomonas spelaei</name>
    <dbReference type="NCBI Taxonomy" id="1055469"/>
    <lineage>
        <taxon>Bacteria</taxon>
        <taxon>Pseudomonadati</taxon>
        <taxon>Pseudomonadota</taxon>
        <taxon>Gammaproteobacteria</taxon>
        <taxon>Pseudomonadales</taxon>
        <taxon>Pseudomonadaceae</taxon>
        <taxon>Pseudomonas</taxon>
    </lineage>
</organism>
<dbReference type="RefSeq" id="WP_155582554.1">
    <property type="nucleotide sequence ID" value="NZ_JBHSTH010000002.1"/>
</dbReference>
<dbReference type="Pfam" id="PF26124">
    <property type="entry name" value="DUF8038"/>
    <property type="match status" value="1"/>
</dbReference>
<keyword evidence="4" id="KW-1185">Reference proteome</keyword>
<protein>
    <recommendedName>
        <fullName evidence="2">DUF8038 domain-containing protein</fullName>
    </recommendedName>
</protein>
<evidence type="ECO:0000313" key="3">
    <source>
        <dbReference type="EMBL" id="MUF04188.1"/>
    </source>
</evidence>
<dbReference type="InterPro" id="IPR058351">
    <property type="entry name" value="DUF8038"/>
</dbReference>
<reference evidence="3 4" key="1">
    <citation type="submission" date="2019-11" db="EMBL/GenBank/DDBJ databases">
        <title>Pseudomonas karstica sp. nov. and Pseudomonas spelaei sp. nov. from karst caves.</title>
        <authorList>
            <person name="Zeman M."/>
        </authorList>
    </citation>
    <scope>NUCLEOTIDE SEQUENCE [LARGE SCALE GENOMIC DNA]</scope>
    <source>
        <strain evidence="3 4">CCM 7893</strain>
    </source>
</reference>
<name>A0A6I3W3V3_9PSED</name>
<accession>A0A6I3W3V3</accession>
<feature type="compositionally biased region" description="Polar residues" evidence="1">
    <location>
        <begin position="1"/>
        <end position="12"/>
    </location>
</feature>
<evidence type="ECO:0000256" key="1">
    <source>
        <dbReference type="SAM" id="MobiDB-lite"/>
    </source>
</evidence>
<sequence>MITSNSVIQTPRQMPLNGASAQVPTEPPPLTRYKRDTAISSEPDENTRAGGDSALAVLYGKALLQTTGVPSQDSQLMLENIPPSSTFGQWWAQLGRAMQSPDVAEWMRYVSADPRSVKIAPESGHISYKVQHHISSNPKVQSVGQDDKRWSAVNGPVMEAAKVIAAGYGFSTFQPPLSESSSSAPLWLVKRFYREKEQLSVPAAQQRAAELERDKAFPELPMAHFSGLHEVRSEDALDRQKAVLGNHNTRRNAASEFKHLATLLESGDLVEPLIRDHLEKSKFQVEPYSTYSKDNRNTWGEISLKQFLDDNGLDIPTHRQEVENLTAALLNPEPKSPPYGNYGGALAWPTPLDSTSLQQLKANLKHGKFGELDLKPFKNVLEYLMQGTAFEPSELHNPPRVFDRLIQSPKGQALGKAIQAKFETMSVKGSVNDWLLAALSVDQSDQVNTVGASSKFSVAGFPLTAPSNDGKTASAIFKGLVDGLVSTGKSSSPEKAALQVNLLLSTRAPEFLVEGIPDKVTPGSHSWVSFVTAVGRLEAKAPGSTATMTYADVMLQAAIAPISAKERHIEYAAQQDALKDWGAANGLPYPQTDAQMDTVRNAFNAQISELKTASETLNTPMPNTRDMALEQLRKALPDMDPELFDEKHITLQPPVRDLPGPYSILDLYRDGRSASGAPTASHDAFYSAFFTNGEKPYPSRFTSSTRAINIPEMLKAIKELPDISSIFKKCFSEYAHAMEKSIATQAKHLISQQPIHIRKNFEEGKITIVREDAIDYAVYSMAPTDIRRADNNLLIKTERNGSIHTYEIDLKQSRIIERMDLGDFQPGTLPLNHTHPNKRLVEVKSSTPDQYTPGLTDEKLGAPYIPDSFNSERTSYIADALVKNTNIRELQSEAMGLTTFDTEVPFYKKFNEFMLNLIPLRSAIVNFQQGNIGEGILDLSLDVLGFVVGVGAAAKGAKVLSAGASAFSKLVQGAKIVGRAAIGSLNPVDGFVDLAKSVFTLGKKGVNAATHKFKALIHSADYDLLSASKRFDASSIGTFKFNNELLEGPVVLTNGKWHTYNPITGEAYGPALKDFLPSARINTEDFGKWATADGPVKKVDEAVVNTWKKTVNTHRNGPEKNAFENGYHSGNPQTIRGFSRNMKAADVMKLAGNKGLTAEQIGMLVKKYDDIAYEFGRVGSARFIDNIEPRFGEVIPMPQVVYFSQTAQLSDGQCAALSRAMATAMAEGKEQILIKNMFTAAAFPTDPASRDFIAKLSKIQTQVGGQSAFHAGQPIRQLSIQDMVKELADATVSKSIMIDSPGHAMAAGVKIDGTSKTYYFYDPNHGLANFSSAEAMEKGLERLSRDKKLTPQYKTHSTDSNKLEFKVFDHDDTWQKKNSVFGSDVKKLYDAPITPSRTPHLSNAELKRSWETLQKAPGNQDLICYEASIRVGQAEKNLLPEVFDAVKASTNRRGGTNYSQNYLDIMGIKPDSLKTTFNPADITESGLLNFKHANEGGAFGHTVYIQKTNNNELFLFNTNSPDLDVAMIRNGNPPQISGAMTVYNLSDGKHKGLQDFLGGFNGKEGWQFAYTPASTLNANVQNLKP</sequence>
<gene>
    <name evidence="3" type="ORF">GNF76_07550</name>
</gene>
<comment type="caution">
    <text evidence="3">The sequence shown here is derived from an EMBL/GenBank/DDBJ whole genome shotgun (WGS) entry which is preliminary data.</text>
</comment>
<dbReference type="Proteomes" id="UP000438196">
    <property type="component" value="Unassembled WGS sequence"/>
</dbReference>
<evidence type="ECO:0000259" key="2">
    <source>
        <dbReference type="Pfam" id="PF26124"/>
    </source>
</evidence>
<proteinExistence type="predicted"/>